<feature type="transmembrane region" description="Helical" evidence="6">
    <location>
        <begin position="490"/>
        <end position="511"/>
    </location>
</feature>
<feature type="transmembrane region" description="Helical" evidence="6">
    <location>
        <begin position="228"/>
        <end position="249"/>
    </location>
</feature>
<gene>
    <name evidence="7" type="ORF">GCM10009776_16160</name>
</gene>
<dbReference type="Proteomes" id="UP001499933">
    <property type="component" value="Unassembled WGS sequence"/>
</dbReference>
<dbReference type="InterPro" id="IPR053153">
    <property type="entry name" value="APC_K+_Transporter"/>
</dbReference>
<keyword evidence="4 6" id="KW-0472">Membrane</keyword>
<organism evidence="7 8">
    <name type="scientific">Microbacterium deminutum</name>
    <dbReference type="NCBI Taxonomy" id="344164"/>
    <lineage>
        <taxon>Bacteria</taxon>
        <taxon>Bacillati</taxon>
        <taxon>Actinomycetota</taxon>
        <taxon>Actinomycetes</taxon>
        <taxon>Micrococcales</taxon>
        <taxon>Microbacteriaceae</taxon>
        <taxon>Microbacterium</taxon>
    </lineage>
</organism>
<feature type="transmembrane region" description="Helical" evidence="6">
    <location>
        <begin position="333"/>
        <end position="357"/>
    </location>
</feature>
<keyword evidence="3 6" id="KW-1133">Transmembrane helix</keyword>
<feature type="transmembrane region" description="Helical" evidence="6">
    <location>
        <begin position="378"/>
        <end position="400"/>
    </location>
</feature>
<keyword evidence="8" id="KW-1185">Reference proteome</keyword>
<evidence type="ECO:0000313" key="8">
    <source>
        <dbReference type="Proteomes" id="UP001499933"/>
    </source>
</evidence>
<feature type="transmembrane region" description="Helical" evidence="6">
    <location>
        <begin position="189"/>
        <end position="208"/>
    </location>
</feature>
<comment type="caution">
    <text evidence="7">The sequence shown here is derived from an EMBL/GenBank/DDBJ whole genome shotgun (WGS) entry which is preliminary data.</text>
</comment>
<name>A0ABP5BYT3_9MICO</name>
<feature type="transmembrane region" description="Helical" evidence="6">
    <location>
        <begin position="161"/>
        <end position="177"/>
    </location>
</feature>
<evidence type="ECO:0000256" key="1">
    <source>
        <dbReference type="ARBA" id="ARBA00004141"/>
    </source>
</evidence>
<feature type="transmembrane region" description="Helical" evidence="6">
    <location>
        <begin position="406"/>
        <end position="425"/>
    </location>
</feature>
<feature type="region of interest" description="Disordered" evidence="5">
    <location>
        <begin position="702"/>
        <end position="729"/>
    </location>
</feature>
<feature type="transmembrane region" description="Helical" evidence="6">
    <location>
        <begin position="517"/>
        <end position="539"/>
    </location>
</feature>
<dbReference type="PANTHER" id="PTHR47704">
    <property type="entry name" value="POTASSIUM TRANSPORTER KIMA"/>
    <property type="match status" value="1"/>
</dbReference>
<dbReference type="Gene3D" id="1.20.1740.10">
    <property type="entry name" value="Amino acid/polyamine transporter I"/>
    <property type="match status" value="1"/>
</dbReference>
<feature type="transmembrane region" description="Helical" evidence="6">
    <location>
        <begin position="270"/>
        <end position="291"/>
    </location>
</feature>
<comment type="subcellular location">
    <subcellularLocation>
        <location evidence="1">Membrane</location>
        <topology evidence="1">Multi-pass membrane protein</topology>
    </subcellularLocation>
</comment>
<keyword evidence="2 6" id="KW-0812">Transmembrane</keyword>
<evidence type="ECO:0000256" key="5">
    <source>
        <dbReference type="SAM" id="MobiDB-lite"/>
    </source>
</evidence>
<evidence type="ECO:0000256" key="6">
    <source>
        <dbReference type="SAM" id="Phobius"/>
    </source>
</evidence>
<dbReference type="InterPro" id="IPR002293">
    <property type="entry name" value="AA/rel_permease1"/>
</dbReference>
<accession>A0ABP5BYT3</accession>
<feature type="transmembrane region" description="Helical" evidence="6">
    <location>
        <begin position="62"/>
        <end position="95"/>
    </location>
</feature>
<evidence type="ECO:0000313" key="7">
    <source>
        <dbReference type="EMBL" id="GAA1954956.1"/>
    </source>
</evidence>
<feature type="transmembrane region" description="Helical" evidence="6">
    <location>
        <begin position="116"/>
        <end position="141"/>
    </location>
</feature>
<dbReference type="PANTHER" id="PTHR47704:SF1">
    <property type="entry name" value="POTASSIUM TRANSPORTER KIMA"/>
    <property type="match status" value="1"/>
</dbReference>
<protein>
    <submittedName>
        <fullName evidence="7">APC family permease</fullName>
    </submittedName>
</protein>
<evidence type="ECO:0000256" key="3">
    <source>
        <dbReference type="ARBA" id="ARBA00022989"/>
    </source>
</evidence>
<sequence>MSPAVTTDSREPRDEPPIAKRLIIGDPLTSHKLDDQLLPKKMALPIFASDALSSVAYAPQELLMILLTGGLAFLVFAPWIALAVVVVLAVVVISYRQLIKAYPSGGGDYEVASKNLGEIPGVIVASALLVDYVLTVAVSVASGVDNIISAVPVLNGGRVELAVGFVIVIVIVNLRGVREASLVFALPTYIFIGSVAVMIIVGLARVALGEPPVASSAEYAVKGESLTQAAFILLLLRAFSSGCSALTGVEAVANGVPAFRKPKVRNAQATLVLMGSIAVCLFAGLTALALFSGVHYAEDPCNLIGFDCQNVPQPSLMAQVAGATFGIGSIPFYIIQAATACVLLLAANTAFNGFPLLGSVLARDGYAPKALNTRGDRLVFSNGMIILGIAAIGILIVFQASLTNLIQLYIIGVFVSFSLGQIGMVRHWRRLLRDLKKVEEVAASAVDTAAWTSLSTLPQDGPSAVASRTAPGFTPISAQNIKRDRQGAKVGLVINSIGATLTVFVLVIVTITKFTHGAYLVFIMIPILATLMVGVNRYYRDVDHEIRVDDETHFGSEGDVALILVSKLQKPVIKAIDYALAATHDKTLAIHIAVNTEESEALQRQWQKHAIPIPLVIIESPYRTFASPVAQFIKEYRATHGSSIVTVYLPQYIVGHWWESILHNRRSRRIANQLMLVHGVSINLVPWLLDSSELIYGRRSRPLPGQERGGLPAEDPDATVPVKADSIKR</sequence>
<dbReference type="Pfam" id="PF13520">
    <property type="entry name" value="AA_permease_2"/>
    <property type="match status" value="1"/>
</dbReference>
<evidence type="ECO:0000256" key="4">
    <source>
        <dbReference type="ARBA" id="ARBA00023136"/>
    </source>
</evidence>
<reference evidence="8" key="1">
    <citation type="journal article" date="2019" name="Int. J. Syst. Evol. Microbiol.">
        <title>The Global Catalogue of Microorganisms (GCM) 10K type strain sequencing project: providing services to taxonomists for standard genome sequencing and annotation.</title>
        <authorList>
            <consortium name="The Broad Institute Genomics Platform"/>
            <consortium name="The Broad Institute Genome Sequencing Center for Infectious Disease"/>
            <person name="Wu L."/>
            <person name="Ma J."/>
        </authorList>
    </citation>
    <scope>NUCLEOTIDE SEQUENCE [LARGE SCALE GENOMIC DNA]</scope>
    <source>
        <strain evidence="8">JCM 14901</strain>
    </source>
</reference>
<dbReference type="EMBL" id="BAAAOG010000002">
    <property type="protein sequence ID" value="GAA1954956.1"/>
    <property type="molecule type" value="Genomic_DNA"/>
</dbReference>
<proteinExistence type="predicted"/>
<evidence type="ECO:0000256" key="2">
    <source>
        <dbReference type="ARBA" id="ARBA00022692"/>
    </source>
</evidence>